<gene>
    <name evidence="2" type="ORF">PHSY_002757</name>
</gene>
<dbReference type="AlphaFoldDB" id="R9P1X7"/>
<reference evidence="3" key="1">
    <citation type="journal article" date="2013" name="Genome Announc.">
        <title>Draft genome sequence of the basidiomycetous yeast-like fungus Pseudozyma hubeiensis SY62, which produces an abundant amount of the biosurfactant mannosylerythritol lipids.</title>
        <authorList>
            <person name="Konishi M."/>
            <person name="Hatada Y."/>
            <person name="Horiuchi J."/>
        </authorList>
    </citation>
    <scope>NUCLEOTIDE SEQUENCE [LARGE SCALE GENOMIC DNA]</scope>
    <source>
        <strain evidence="3">SY62</strain>
    </source>
</reference>
<proteinExistence type="predicted"/>
<protein>
    <submittedName>
        <fullName evidence="2">Uncharacterized protein</fullName>
    </submittedName>
</protein>
<evidence type="ECO:0000313" key="3">
    <source>
        <dbReference type="Proteomes" id="UP000014071"/>
    </source>
</evidence>
<feature type="region of interest" description="Disordered" evidence="1">
    <location>
        <begin position="1"/>
        <end position="26"/>
    </location>
</feature>
<feature type="compositionally biased region" description="Basic and acidic residues" evidence="1">
    <location>
        <begin position="1"/>
        <end position="18"/>
    </location>
</feature>
<organism evidence="2 3">
    <name type="scientific">Pseudozyma hubeiensis (strain SY62)</name>
    <name type="common">Yeast</name>
    <dbReference type="NCBI Taxonomy" id="1305764"/>
    <lineage>
        <taxon>Eukaryota</taxon>
        <taxon>Fungi</taxon>
        <taxon>Dikarya</taxon>
        <taxon>Basidiomycota</taxon>
        <taxon>Ustilaginomycotina</taxon>
        <taxon>Ustilaginomycetes</taxon>
        <taxon>Ustilaginales</taxon>
        <taxon>Ustilaginaceae</taxon>
        <taxon>Pseudozyma</taxon>
    </lineage>
</organism>
<dbReference type="RefSeq" id="XP_012188769.1">
    <property type="nucleotide sequence ID" value="XM_012333379.1"/>
</dbReference>
<dbReference type="Proteomes" id="UP000014071">
    <property type="component" value="Unassembled WGS sequence"/>
</dbReference>
<dbReference type="GeneID" id="24108048"/>
<dbReference type="EMBL" id="DF238791">
    <property type="protein sequence ID" value="GAC95182.1"/>
    <property type="molecule type" value="Genomic_DNA"/>
</dbReference>
<accession>R9P1X7</accession>
<keyword evidence="3" id="KW-1185">Reference proteome</keyword>
<name>R9P1X7_PSEHS</name>
<evidence type="ECO:0000256" key="1">
    <source>
        <dbReference type="SAM" id="MobiDB-lite"/>
    </source>
</evidence>
<evidence type="ECO:0000313" key="2">
    <source>
        <dbReference type="EMBL" id="GAC95182.1"/>
    </source>
</evidence>
<dbReference type="HOGENOM" id="CLU_2795032_0_0_1"/>
<sequence length="68" mass="7578">MYADEHCTAEPNGKELVKPETAARGTPAIKRRVSRKKVDALAGDEHSTRVRISILTSDLQGEEERVKM</sequence>